<evidence type="ECO:0000313" key="2">
    <source>
        <dbReference type="EMBL" id="NDK89893.1"/>
    </source>
</evidence>
<evidence type="ECO:0000313" key="3">
    <source>
        <dbReference type="Proteomes" id="UP000466307"/>
    </source>
</evidence>
<keyword evidence="3" id="KW-1185">Reference proteome</keyword>
<evidence type="ECO:0000256" key="1">
    <source>
        <dbReference type="SAM" id="SignalP"/>
    </source>
</evidence>
<accession>A0A7K3LNU4</accession>
<dbReference type="InterPro" id="IPR038468">
    <property type="entry name" value="MmpS_C"/>
</dbReference>
<feature type="chain" id="PRO_5038422530" evidence="1">
    <location>
        <begin position="25"/>
        <end position="136"/>
    </location>
</feature>
<gene>
    <name evidence="2" type="ORF">GYA93_09925</name>
</gene>
<organism evidence="2 3">
    <name type="scientific">Gordonia desulfuricans</name>
    <dbReference type="NCBI Taxonomy" id="89051"/>
    <lineage>
        <taxon>Bacteria</taxon>
        <taxon>Bacillati</taxon>
        <taxon>Actinomycetota</taxon>
        <taxon>Actinomycetes</taxon>
        <taxon>Mycobacteriales</taxon>
        <taxon>Gordoniaceae</taxon>
        <taxon>Gordonia</taxon>
    </lineage>
</organism>
<dbReference type="Proteomes" id="UP000466307">
    <property type="component" value="Unassembled WGS sequence"/>
</dbReference>
<dbReference type="EMBL" id="JAADZU010000026">
    <property type="protein sequence ID" value="NDK89893.1"/>
    <property type="molecule type" value="Genomic_DNA"/>
</dbReference>
<feature type="signal peptide" evidence="1">
    <location>
        <begin position="1"/>
        <end position="24"/>
    </location>
</feature>
<proteinExistence type="predicted"/>
<protein>
    <submittedName>
        <fullName evidence="2">Uncharacterized protein</fullName>
    </submittedName>
</protein>
<keyword evidence="1" id="KW-0732">Signal</keyword>
<dbReference type="AlphaFoldDB" id="A0A7K3LNU4"/>
<reference evidence="2 3" key="1">
    <citation type="submission" date="2020-01" db="EMBL/GenBank/DDBJ databases">
        <title>Investigation of new actinobacteria for the biodesulphurisation of diesel fuel.</title>
        <authorList>
            <person name="Athi Narayanan S.M."/>
        </authorList>
    </citation>
    <scope>NUCLEOTIDE SEQUENCE [LARGE SCALE GENOMIC DNA]</scope>
    <source>
        <strain evidence="2 3">213E</strain>
    </source>
</reference>
<dbReference type="RefSeq" id="WP_053777727.1">
    <property type="nucleotide sequence ID" value="NZ_JAADZU010000026.1"/>
</dbReference>
<comment type="caution">
    <text evidence="2">The sequence shown here is derived from an EMBL/GenBank/DDBJ whole genome shotgun (WGS) entry which is preliminary data.</text>
</comment>
<dbReference type="Gene3D" id="2.60.40.2880">
    <property type="entry name" value="MmpS1-5, C-terminal soluble domain"/>
    <property type="match status" value="1"/>
</dbReference>
<sequence>MHPHRTFLLTIGQILATLAVTVLAVTAPPTPPAAAQPDPPPVVTIVLTSDAATGSAVWFDAAGQRRRQDDLPLPHRDPESGLWSGSLTYTADGTGQARPAVVFVADGGHAGCAVFVGEKLVTEDSQDGPHATAICL</sequence>
<name>A0A7K3LNU4_9ACTN</name>